<evidence type="ECO:0000313" key="2">
    <source>
        <dbReference type="Proteomes" id="UP000287651"/>
    </source>
</evidence>
<protein>
    <submittedName>
        <fullName evidence="1">Uncharacterized protein</fullName>
    </submittedName>
</protein>
<proteinExistence type="predicted"/>
<dbReference type="Proteomes" id="UP000287651">
    <property type="component" value="Unassembled WGS sequence"/>
</dbReference>
<evidence type="ECO:0000313" key="1">
    <source>
        <dbReference type="EMBL" id="RRT46558.1"/>
    </source>
</evidence>
<reference evidence="1 2" key="1">
    <citation type="journal article" date="2014" name="Agronomy (Basel)">
        <title>A Draft Genome Sequence for Ensete ventricosum, the Drought-Tolerant Tree Against Hunger.</title>
        <authorList>
            <person name="Harrison J."/>
            <person name="Moore K.A."/>
            <person name="Paszkiewicz K."/>
            <person name="Jones T."/>
            <person name="Grant M."/>
            <person name="Ambacheew D."/>
            <person name="Muzemil S."/>
            <person name="Studholme D.J."/>
        </authorList>
    </citation>
    <scope>NUCLEOTIDE SEQUENCE [LARGE SCALE GENOMIC DNA]</scope>
</reference>
<dbReference type="EMBL" id="AMZH03015110">
    <property type="protein sequence ID" value="RRT46558.1"/>
    <property type="molecule type" value="Genomic_DNA"/>
</dbReference>
<accession>A0A426Y453</accession>
<organism evidence="1 2">
    <name type="scientific">Ensete ventricosum</name>
    <name type="common">Abyssinian banana</name>
    <name type="synonym">Musa ensete</name>
    <dbReference type="NCBI Taxonomy" id="4639"/>
    <lineage>
        <taxon>Eukaryota</taxon>
        <taxon>Viridiplantae</taxon>
        <taxon>Streptophyta</taxon>
        <taxon>Embryophyta</taxon>
        <taxon>Tracheophyta</taxon>
        <taxon>Spermatophyta</taxon>
        <taxon>Magnoliopsida</taxon>
        <taxon>Liliopsida</taxon>
        <taxon>Zingiberales</taxon>
        <taxon>Musaceae</taxon>
        <taxon>Ensete</taxon>
    </lineage>
</organism>
<comment type="caution">
    <text evidence="1">The sequence shown here is derived from an EMBL/GenBank/DDBJ whole genome shotgun (WGS) entry which is preliminary data.</text>
</comment>
<dbReference type="AlphaFoldDB" id="A0A426Y453"/>
<name>A0A426Y453_ENSVE</name>
<sequence>MISTVTEAYWSICLSVVGEGIFKVLRCIIDTLGHTEATYWYVPYQVELNMLVQTGRGRGGRRKKEEEEIVEKKKVEAGEKGRGEEAYQRSN</sequence>
<gene>
    <name evidence="1" type="ORF">B296_00054363</name>
</gene>